<organism evidence="1 2">
    <name type="scientific">Priestia iocasae</name>
    <dbReference type="NCBI Taxonomy" id="2291674"/>
    <lineage>
        <taxon>Bacteria</taxon>
        <taxon>Bacillati</taxon>
        <taxon>Bacillota</taxon>
        <taxon>Bacilli</taxon>
        <taxon>Bacillales</taxon>
        <taxon>Bacillaceae</taxon>
        <taxon>Priestia</taxon>
    </lineage>
</organism>
<reference evidence="1 2" key="1">
    <citation type="submission" date="2021-01" db="EMBL/GenBank/DDBJ databases">
        <title>Genomic Encyclopedia of Type Strains, Phase IV (KMG-IV): sequencing the most valuable type-strain genomes for metagenomic binning, comparative biology and taxonomic classification.</title>
        <authorList>
            <person name="Goeker M."/>
        </authorList>
    </citation>
    <scope>NUCLEOTIDE SEQUENCE [LARGE SCALE GENOMIC DNA]</scope>
    <source>
        <strain evidence="1 2">DSM 104297</strain>
    </source>
</reference>
<dbReference type="Gene3D" id="3.40.630.100">
    <property type="entry name" value="Poly-gamma-glutamate hydrolase, zinc-binding motif"/>
    <property type="match status" value="1"/>
</dbReference>
<comment type="caution">
    <text evidence="1">The sequence shown here is derived from an EMBL/GenBank/DDBJ whole genome shotgun (WGS) entry which is preliminary data.</text>
</comment>
<name>A0ABS2QWM3_9BACI</name>
<evidence type="ECO:0000313" key="1">
    <source>
        <dbReference type="EMBL" id="MBM7703884.1"/>
    </source>
</evidence>
<protein>
    <submittedName>
        <fullName evidence="1">Phage replication-related protein YjqB (UPF0714/DUF867 family)</fullName>
    </submittedName>
</protein>
<dbReference type="Pfam" id="PF05908">
    <property type="entry name" value="Gamma_PGA_hydro"/>
    <property type="match status" value="1"/>
</dbReference>
<dbReference type="RefSeq" id="WP_205187878.1">
    <property type="nucleotide sequence ID" value="NZ_JAFBFC010000004.1"/>
</dbReference>
<keyword evidence="2" id="KW-1185">Reference proteome</keyword>
<dbReference type="Proteomes" id="UP000809829">
    <property type="component" value="Unassembled WGS sequence"/>
</dbReference>
<gene>
    <name evidence="1" type="ORF">JOC83_002733</name>
</gene>
<accession>A0ABS2QWM3</accession>
<evidence type="ECO:0000313" key="2">
    <source>
        <dbReference type="Proteomes" id="UP000809829"/>
    </source>
</evidence>
<sequence>MSDVYASFSQLEINEPYGTSYIIEHRYQPEADIVFLANHGGSIEPGTSELVREMRDVGSIYLFEGIKPPGQNSSLHITSANFDEPTCIQLVENHSHSIAFHGCSGDEAYTLIGGLDVELANEIYQRLTNAGFQCKLLQKGERLSGTHNQNICNRTSRQKGVQLEISTAMRKAMFRSFTFKEREGTKNSVFYHYTHAIKVAVLHHLSKHMR</sequence>
<proteinExistence type="predicted"/>
<dbReference type="EMBL" id="JAFBFC010000004">
    <property type="protein sequence ID" value="MBM7703884.1"/>
    <property type="molecule type" value="Genomic_DNA"/>
</dbReference>
<dbReference type="InterPro" id="IPR038128">
    <property type="entry name" value="Gamma_PGA_hydro_sf"/>
</dbReference>
<dbReference type="InterPro" id="IPR008585">
    <property type="entry name" value="Gamma_PGA_hydro"/>
</dbReference>